<feature type="compositionally biased region" description="Basic and acidic residues" evidence="1">
    <location>
        <begin position="139"/>
        <end position="152"/>
    </location>
</feature>
<evidence type="ECO:0000313" key="2">
    <source>
        <dbReference type="EMBL" id="USP73312.1"/>
    </source>
</evidence>
<evidence type="ECO:0000256" key="1">
    <source>
        <dbReference type="SAM" id="MobiDB-lite"/>
    </source>
</evidence>
<feature type="region of interest" description="Disordered" evidence="1">
    <location>
        <begin position="189"/>
        <end position="236"/>
    </location>
</feature>
<feature type="region of interest" description="Disordered" evidence="1">
    <location>
        <begin position="98"/>
        <end position="157"/>
    </location>
</feature>
<name>A0A9Q9DNF2_CURCL</name>
<sequence>MNSNQNLTYNRQSASLNPTCYHNLTSSLTPAPTPLSRSQPSGDSDLFATLLFDRQRAYQRSSSTFLAPHSSSPSTIRDFNPATQSLQLKHGAQVAVMPSKTRNMSEKEKRQVEGKRVTKTPSAKPDRKLVRRRVARSPEVTRETASREDKDVVMTSSGEEEAQEIQHLRDELEIANARIKLLEELLENKQTASRNPSIEHDDRKDVSFKAENNARKHQPYDLPRTEESAPLQVTNSQKKPIALTVQIQPQLPLTPQSPLSSVPPASPYPGTISAILNEEDIKLENVRATYTKVKTKLDTIKLIVRKLDWCTESMDVSNFGEFGVHMKRLREWLEEDEQKQLQQQHQKQSKE</sequence>
<reference evidence="2" key="1">
    <citation type="submission" date="2021-12" db="EMBL/GenBank/DDBJ databases">
        <title>Curvularia clavata genome.</title>
        <authorList>
            <person name="Cao Y."/>
        </authorList>
    </citation>
    <scope>NUCLEOTIDE SEQUENCE</scope>
    <source>
        <strain evidence="2">Yc1106</strain>
    </source>
</reference>
<dbReference type="EMBL" id="CP089274">
    <property type="protein sequence ID" value="USP73312.1"/>
    <property type="molecule type" value="Genomic_DNA"/>
</dbReference>
<keyword evidence="3" id="KW-1185">Reference proteome</keyword>
<feature type="compositionally biased region" description="Basic and acidic residues" evidence="1">
    <location>
        <begin position="197"/>
        <end position="214"/>
    </location>
</feature>
<protein>
    <submittedName>
        <fullName evidence="2">Uncharacterized protein</fullName>
    </submittedName>
</protein>
<accession>A0A9Q9DNF2</accession>
<gene>
    <name evidence="2" type="ORF">yc1106_00586</name>
</gene>
<dbReference type="AlphaFoldDB" id="A0A9Q9DNF2"/>
<proteinExistence type="predicted"/>
<dbReference type="OrthoDB" id="3692888at2759"/>
<dbReference type="VEuPathDB" id="FungiDB:yc1106_00586"/>
<dbReference type="Proteomes" id="UP001056012">
    <property type="component" value="Chromosome 1"/>
</dbReference>
<feature type="compositionally biased region" description="Basic and acidic residues" evidence="1">
    <location>
        <begin position="103"/>
        <end position="116"/>
    </location>
</feature>
<evidence type="ECO:0000313" key="3">
    <source>
        <dbReference type="Proteomes" id="UP001056012"/>
    </source>
</evidence>
<organism evidence="2 3">
    <name type="scientific">Curvularia clavata</name>
    <dbReference type="NCBI Taxonomy" id="95742"/>
    <lineage>
        <taxon>Eukaryota</taxon>
        <taxon>Fungi</taxon>
        <taxon>Dikarya</taxon>
        <taxon>Ascomycota</taxon>
        <taxon>Pezizomycotina</taxon>
        <taxon>Dothideomycetes</taxon>
        <taxon>Pleosporomycetidae</taxon>
        <taxon>Pleosporales</taxon>
        <taxon>Pleosporineae</taxon>
        <taxon>Pleosporaceae</taxon>
        <taxon>Curvularia</taxon>
    </lineage>
</organism>